<comment type="caution">
    <text evidence="1">The sequence shown here is derived from an EMBL/GenBank/DDBJ whole genome shotgun (WGS) entry which is preliminary data.</text>
</comment>
<accession>K2RUN1</accession>
<sequence length="187" mass="20739">MPDLTDDESLAKTAWRTIASRICIENWIPTWPDAAVGNSPDHPDLEFRIRYEATPPVWQPGTTGQLGKLNVTPALSASTRNLISYSAHHRFAFTWEDLHLCLTFSHQPTCAVKAQHQRGVPASGFLGRPVGKNSHPSFLQLSPKMLGHASNKSRQGHDFYITLELPAWQVSEHTNSSAYKPTKQGSA</sequence>
<dbReference type="Proteomes" id="UP000007129">
    <property type="component" value="Unassembled WGS sequence"/>
</dbReference>
<dbReference type="InParanoid" id="K2RUN1"/>
<gene>
    <name evidence="1" type="ORF">MPH_08893</name>
</gene>
<organism evidence="1 2">
    <name type="scientific">Macrophomina phaseolina (strain MS6)</name>
    <name type="common">Charcoal rot fungus</name>
    <dbReference type="NCBI Taxonomy" id="1126212"/>
    <lineage>
        <taxon>Eukaryota</taxon>
        <taxon>Fungi</taxon>
        <taxon>Dikarya</taxon>
        <taxon>Ascomycota</taxon>
        <taxon>Pezizomycotina</taxon>
        <taxon>Dothideomycetes</taxon>
        <taxon>Dothideomycetes incertae sedis</taxon>
        <taxon>Botryosphaeriales</taxon>
        <taxon>Botryosphaeriaceae</taxon>
        <taxon>Macrophomina</taxon>
    </lineage>
</organism>
<dbReference type="EMBL" id="AHHD01000378">
    <property type="protein sequence ID" value="EKG13894.1"/>
    <property type="molecule type" value="Genomic_DNA"/>
</dbReference>
<reference evidence="1 2" key="1">
    <citation type="journal article" date="2012" name="BMC Genomics">
        <title>Tools to kill: Genome of one of the most destructive plant pathogenic fungi Macrophomina phaseolina.</title>
        <authorList>
            <person name="Islam M.S."/>
            <person name="Haque M.S."/>
            <person name="Islam M.M."/>
            <person name="Emdad E.M."/>
            <person name="Halim A."/>
            <person name="Hossen Q.M.M."/>
            <person name="Hossain M.Z."/>
            <person name="Ahmed B."/>
            <person name="Rahim S."/>
            <person name="Rahman M.S."/>
            <person name="Alam M.M."/>
            <person name="Hou S."/>
            <person name="Wan X."/>
            <person name="Saito J.A."/>
            <person name="Alam M."/>
        </authorList>
    </citation>
    <scope>NUCLEOTIDE SEQUENCE [LARGE SCALE GENOMIC DNA]</scope>
    <source>
        <strain evidence="1 2">MS6</strain>
    </source>
</reference>
<dbReference type="HOGENOM" id="CLU_1447954_0_0_1"/>
<evidence type="ECO:0000313" key="1">
    <source>
        <dbReference type="EMBL" id="EKG13894.1"/>
    </source>
</evidence>
<dbReference type="AlphaFoldDB" id="K2RUN1"/>
<protein>
    <submittedName>
        <fullName evidence="1">Uncharacterized protein</fullName>
    </submittedName>
</protein>
<name>K2RUN1_MACPH</name>
<dbReference type="VEuPathDB" id="FungiDB:MPH_08893"/>
<evidence type="ECO:0000313" key="2">
    <source>
        <dbReference type="Proteomes" id="UP000007129"/>
    </source>
</evidence>
<proteinExistence type="predicted"/>